<protein>
    <submittedName>
        <fullName evidence="9">ABC macrolide family export system permease 2</fullName>
    </submittedName>
</protein>
<feature type="domain" description="MacB-like periplasmic core" evidence="8">
    <location>
        <begin position="21"/>
        <end position="265"/>
    </location>
</feature>
<feature type="transmembrane region" description="Helical" evidence="6">
    <location>
        <begin position="348"/>
        <end position="374"/>
    </location>
</feature>
<feature type="domain" description="ABC3 transporter permease C-terminal" evidence="7">
    <location>
        <begin position="306"/>
        <end position="420"/>
    </location>
</feature>
<gene>
    <name evidence="9" type="ORF">GCM10017161_21110</name>
</gene>
<dbReference type="InterPro" id="IPR025857">
    <property type="entry name" value="MacB_PCD"/>
</dbReference>
<evidence type="ECO:0000259" key="7">
    <source>
        <dbReference type="Pfam" id="PF02687"/>
    </source>
</evidence>
<evidence type="ECO:0000256" key="3">
    <source>
        <dbReference type="ARBA" id="ARBA00022692"/>
    </source>
</evidence>
<dbReference type="RefSeq" id="WP_189770156.1">
    <property type="nucleotide sequence ID" value="NZ_BNCK01000004.1"/>
</dbReference>
<keyword evidence="3 6" id="KW-0812">Transmembrane</keyword>
<comment type="caution">
    <text evidence="9">The sequence shown here is derived from an EMBL/GenBank/DDBJ whole genome shotgun (WGS) entry which is preliminary data.</text>
</comment>
<dbReference type="InterPro" id="IPR050250">
    <property type="entry name" value="Macrolide_Exporter_MacB"/>
</dbReference>
<comment type="subcellular location">
    <subcellularLocation>
        <location evidence="1">Cell membrane</location>
        <topology evidence="1">Multi-pass membrane protein</topology>
    </subcellularLocation>
</comment>
<evidence type="ECO:0000259" key="8">
    <source>
        <dbReference type="Pfam" id="PF12704"/>
    </source>
</evidence>
<feature type="transmembrane region" description="Helical" evidence="6">
    <location>
        <begin position="301"/>
        <end position="327"/>
    </location>
</feature>
<evidence type="ECO:0000313" key="10">
    <source>
        <dbReference type="Proteomes" id="UP000623842"/>
    </source>
</evidence>
<evidence type="ECO:0000256" key="6">
    <source>
        <dbReference type="SAM" id="Phobius"/>
    </source>
</evidence>
<dbReference type="AlphaFoldDB" id="A0A919EKQ5"/>
<keyword evidence="2" id="KW-1003">Cell membrane</keyword>
<dbReference type="PANTHER" id="PTHR30572">
    <property type="entry name" value="MEMBRANE COMPONENT OF TRANSPORTER-RELATED"/>
    <property type="match status" value="1"/>
</dbReference>
<accession>A0A919EKQ5</accession>
<reference evidence="9" key="1">
    <citation type="journal article" date="2014" name="Int. J. Syst. Evol. Microbiol.">
        <title>Complete genome sequence of Corynebacterium casei LMG S-19264T (=DSM 44701T), isolated from a smear-ripened cheese.</title>
        <authorList>
            <consortium name="US DOE Joint Genome Institute (JGI-PGF)"/>
            <person name="Walter F."/>
            <person name="Albersmeier A."/>
            <person name="Kalinowski J."/>
            <person name="Ruckert C."/>
        </authorList>
    </citation>
    <scope>NUCLEOTIDE SEQUENCE</scope>
    <source>
        <strain evidence="9">KCTC 42731</strain>
    </source>
</reference>
<dbReference type="GO" id="GO:0005886">
    <property type="term" value="C:plasma membrane"/>
    <property type="evidence" value="ECO:0007669"/>
    <property type="project" value="UniProtKB-SubCell"/>
</dbReference>
<organism evidence="9 10">
    <name type="scientific">Thalassotalea marina</name>
    <dbReference type="NCBI Taxonomy" id="1673741"/>
    <lineage>
        <taxon>Bacteria</taxon>
        <taxon>Pseudomonadati</taxon>
        <taxon>Pseudomonadota</taxon>
        <taxon>Gammaproteobacteria</taxon>
        <taxon>Alteromonadales</taxon>
        <taxon>Colwelliaceae</taxon>
        <taxon>Thalassotalea</taxon>
    </lineage>
</organism>
<dbReference type="Proteomes" id="UP000623842">
    <property type="component" value="Unassembled WGS sequence"/>
</dbReference>
<evidence type="ECO:0000256" key="2">
    <source>
        <dbReference type="ARBA" id="ARBA00022475"/>
    </source>
</evidence>
<evidence type="ECO:0000256" key="1">
    <source>
        <dbReference type="ARBA" id="ARBA00004651"/>
    </source>
</evidence>
<dbReference type="Pfam" id="PF02687">
    <property type="entry name" value="FtsX"/>
    <property type="match status" value="1"/>
</dbReference>
<sequence length="427" mass="47590">MLKYYVQLAFENIKRAPTLYLLVILTLSLGVGLLCANLALVNSMASDPIPHKSDRLFHVSMNTWVNENPHVQPLHIIRYRDAMQILKSDIPVNTAIFFVSNAYARDANAADLSRSRAVIRATNPGFFKLTDAPFAYGNAFTHINAKEVVIGDDLNNKVFGGGNNVGKSIELAGEIFTVVGILKPWDLRPLFYHVTENNAFNPTEDVFLPLETALDNDMSIGARSSSTDNWRVSSDTRERNVFYMQAWVELEKPSDKSAFENYLKNYSQSLKESGEHPNEIINDLHDVNEWMEKNNVVDQRIIAFTIATLLFLCVCVFNASSLLLSKFHAAKFEIGLRRAIGASNQQMLVQGLVESTIVGVIASAIALVFSWLFLKASIEFLPMLTNIAVLDIEVLAWGVGIAIIASNISVIYPLIRANRYTISAELK</sequence>
<evidence type="ECO:0000256" key="5">
    <source>
        <dbReference type="ARBA" id="ARBA00023136"/>
    </source>
</evidence>
<name>A0A919EKQ5_9GAMM</name>
<keyword evidence="10" id="KW-1185">Reference proteome</keyword>
<evidence type="ECO:0000256" key="4">
    <source>
        <dbReference type="ARBA" id="ARBA00022989"/>
    </source>
</evidence>
<keyword evidence="5 6" id="KW-0472">Membrane</keyword>
<proteinExistence type="predicted"/>
<evidence type="ECO:0000313" key="9">
    <source>
        <dbReference type="EMBL" id="GHF92705.1"/>
    </source>
</evidence>
<keyword evidence="4 6" id="KW-1133">Transmembrane helix</keyword>
<dbReference type="InterPro" id="IPR003838">
    <property type="entry name" value="ABC3_permease_C"/>
</dbReference>
<feature type="transmembrane region" description="Helical" evidence="6">
    <location>
        <begin position="20"/>
        <end position="40"/>
    </location>
</feature>
<feature type="transmembrane region" description="Helical" evidence="6">
    <location>
        <begin position="394"/>
        <end position="415"/>
    </location>
</feature>
<dbReference type="Pfam" id="PF12704">
    <property type="entry name" value="MacB_PCD"/>
    <property type="match status" value="1"/>
</dbReference>
<dbReference type="PANTHER" id="PTHR30572:SF18">
    <property type="entry name" value="ABC-TYPE MACROLIDE FAMILY EXPORT SYSTEM PERMEASE COMPONENT 2"/>
    <property type="match status" value="1"/>
</dbReference>
<dbReference type="EMBL" id="BNCK01000004">
    <property type="protein sequence ID" value="GHF92705.1"/>
    <property type="molecule type" value="Genomic_DNA"/>
</dbReference>
<reference evidence="9" key="2">
    <citation type="submission" date="2020-09" db="EMBL/GenBank/DDBJ databases">
        <authorList>
            <person name="Sun Q."/>
            <person name="Kim S."/>
        </authorList>
    </citation>
    <scope>NUCLEOTIDE SEQUENCE</scope>
    <source>
        <strain evidence="9">KCTC 42731</strain>
    </source>
</reference>
<dbReference type="GO" id="GO:0022857">
    <property type="term" value="F:transmembrane transporter activity"/>
    <property type="evidence" value="ECO:0007669"/>
    <property type="project" value="TreeGrafter"/>
</dbReference>